<organism evidence="1 2">
    <name type="scientific">Rhodococcus oxybenzonivorans</name>
    <dbReference type="NCBI Taxonomy" id="1990687"/>
    <lineage>
        <taxon>Bacteria</taxon>
        <taxon>Bacillati</taxon>
        <taxon>Actinomycetota</taxon>
        <taxon>Actinomycetes</taxon>
        <taxon>Mycobacteriales</taxon>
        <taxon>Nocardiaceae</taxon>
        <taxon>Rhodococcus</taxon>
    </lineage>
</organism>
<evidence type="ECO:0000313" key="2">
    <source>
        <dbReference type="Proteomes" id="UP000245711"/>
    </source>
</evidence>
<sequence>MAVAVVLDFPGGTLEQYDNVIAKMGLTPEGQGPPGALSHWVAETDDGIRVSDLWLGRDEFEKFSEEQIRPFTAEFGLPEPQVTFFDVHNYLTAGQ</sequence>
<name>A0A2S2C7C7_9NOCA</name>
<dbReference type="AlphaFoldDB" id="A0A2S2C7C7"/>
<dbReference type="OrthoDB" id="1550900at2"/>
<dbReference type="Proteomes" id="UP000245711">
    <property type="component" value="Plasmid pRB29"/>
</dbReference>
<keyword evidence="1" id="KW-0614">Plasmid</keyword>
<keyword evidence="2" id="KW-1185">Reference proteome</keyword>
<gene>
    <name evidence="1" type="ORF">CBI38_35670</name>
</gene>
<dbReference type="RefSeq" id="WP_109336185.1">
    <property type="nucleotide sequence ID" value="NZ_CP021356.1"/>
</dbReference>
<dbReference type="KEGG" id="roz:CBI38_35670"/>
<reference evidence="1 2" key="1">
    <citation type="submission" date="2017-05" db="EMBL/GenBank/DDBJ databases">
        <title>Isolation of Rhodococcus sp. S2-17 biodegrading of BP-3.</title>
        <authorList>
            <person name="Lee Y."/>
            <person name="Kim K.H."/>
            <person name="Chun B.H."/>
            <person name="Jung H.S."/>
            <person name="Jeon C.O."/>
        </authorList>
    </citation>
    <scope>NUCLEOTIDE SEQUENCE [LARGE SCALE GENOMIC DNA]</scope>
    <source>
        <strain evidence="1 2">S2-17</strain>
        <plasmid evidence="2">prb29</plasmid>
    </source>
</reference>
<proteinExistence type="predicted"/>
<dbReference type="EMBL" id="CP021356">
    <property type="protein sequence ID" value="AWK76770.1"/>
    <property type="molecule type" value="Genomic_DNA"/>
</dbReference>
<evidence type="ECO:0000313" key="1">
    <source>
        <dbReference type="EMBL" id="AWK76770.1"/>
    </source>
</evidence>
<evidence type="ECO:0008006" key="3">
    <source>
        <dbReference type="Google" id="ProtNLM"/>
    </source>
</evidence>
<protein>
    <recommendedName>
        <fullName evidence="3">ABM domain-containing protein</fullName>
    </recommendedName>
</protein>
<geneLocation type="plasmid" evidence="2">
    <name>prb29</name>
</geneLocation>
<accession>A0A2S2C7C7</accession>